<dbReference type="InterPro" id="IPR001610">
    <property type="entry name" value="PAC"/>
</dbReference>
<dbReference type="InterPro" id="IPR004358">
    <property type="entry name" value="Sig_transdc_His_kin-like_C"/>
</dbReference>
<dbReference type="InterPro" id="IPR001789">
    <property type="entry name" value="Sig_transdc_resp-reg_receiver"/>
</dbReference>
<dbReference type="PROSITE" id="PS50109">
    <property type="entry name" value="HIS_KIN"/>
    <property type="match status" value="1"/>
</dbReference>
<dbReference type="SMART" id="SM00086">
    <property type="entry name" value="PAC"/>
    <property type="match status" value="1"/>
</dbReference>
<dbReference type="PANTHER" id="PTHR43065:SF46">
    <property type="entry name" value="C4-DICARBOXYLATE TRANSPORT SENSOR PROTEIN DCTB"/>
    <property type="match status" value="1"/>
</dbReference>
<feature type="domain" description="Response regulatory" evidence="11">
    <location>
        <begin position="512"/>
        <end position="628"/>
    </location>
</feature>
<keyword evidence="5" id="KW-0547">Nucleotide-binding</keyword>
<dbReference type="Proteomes" id="UP000032452">
    <property type="component" value="Unassembled WGS sequence"/>
</dbReference>
<keyword evidence="7" id="KW-0067">ATP-binding</keyword>
<dbReference type="PROSITE" id="PS50113">
    <property type="entry name" value="PAC"/>
    <property type="match status" value="1"/>
</dbReference>
<keyword evidence="6 14" id="KW-0418">Kinase</keyword>
<evidence type="ECO:0000256" key="5">
    <source>
        <dbReference type="ARBA" id="ARBA00022741"/>
    </source>
</evidence>
<dbReference type="OrthoDB" id="9788063at2"/>
<dbReference type="SMART" id="SM00448">
    <property type="entry name" value="REC"/>
    <property type="match status" value="2"/>
</dbReference>
<dbReference type="SMART" id="SM00387">
    <property type="entry name" value="HATPase_c"/>
    <property type="match status" value="1"/>
</dbReference>
<dbReference type="InterPro" id="IPR036890">
    <property type="entry name" value="HATPase_C_sf"/>
</dbReference>
<dbReference type="SUPFAM" id="SSF52172">
    <property type="entry name" value="CheY-like"/>
    <property type="match status" value="2"/>
</dbReference>
<dbReference type="PRINTS" id="PR00344">
    <property type="entry name" value="BCTRLSENSOR"/>
</dbReference>
<sequence length="636" mass="70965">MNNRLIKVLLIEDNPGDARLLQELLMEAKPVQFELKQVDRLSQGLQQLQENDFNVILLDLSLPDTQGLETFVKLHDRARNTPIVVITGLNDETVAISAVQLGAQDYLLKDQVNSDVFARSIRYAIERKRAEQKIREQAALLDIATDAILVRDLTSRILFWNKGAEHLYGWSAETVLGKTDDLLYPQSSPQSQEAQKILFEQGEWSGELHQVTKNGKEVIVESRWTLMRDDNRQPKSILIVGTNVTERKKLEAQFFRAQRLESVGTLASGLAHDLNNILTPILVTSQLLQIKLPSLNEQNRQLLKMMEANTKRGADIIKQVLLFARGIEGEQVVFRLEPLILEIQQIVEETFPKSITTDVNICLELWAMTGNATQIHQVFMNLCINARDAMPDGGTLTISAQNVLIDEERAQRSFDAKVGSFIKVTVADTGMGIAPETIDRIFEPFFTTKEYGKGTGLGLSTVIGIIKGHAGFVNVESEVGKGTKFNFFLPALVAKEPVQVTDLEILVGNNELVLVVDDEAAMRESSRVVLEAYNYQVLTACNGIEALELYIKHKDKVSLVLMDLMMPGMDGSITISTIQRINPKVKIIAVSGSAFSIETAREANSDIQKFLPKPYTAEELVKIVTQVCRVNISKLI</sequence>
<dbReference type="PANTHER" id="PTHR43065">
    <property type="entry name" value="SENSOR HISTIDINE KINASE"/>
    <property type="match status" value="1"/>
</dbReference>
<dbReference type="SMART" id="SM00091">
    <property type="entry name" value="PAS"/>
    <property type="match status" value="1"/>
</dbReference>
<feature type="domain" description="Histidine kinase" evidence="10">
    <location>
        <begin position="269"/>
        <end position="493"/>
    </location>
</feature>
<dbReference type="GO" id="GO:0005524">
    <property type="term" value="F:ATP binding"/>
    <property type="evidence" value="ECO:0007669"/>
    <property type="project" value="UniProtKB-KW"/>
</dbReference>
<dbReference type="STRING" id="1618023.UH38_22880"/>
<dbReference type="SUPFAM" id="SSF55785">
    <property type="entry name" value="PYP-like sensor domain (PAS domain)"/>
    <property type="match status" value="1"/>
</dbReference>
<evidence type="ECO:0000256" key="4">
    <source>
        <dbReference type="ARBA" id="ARBA00022679"/>
    </source>
</evidence>
<dbReference type="PROSITE" id="PS50112">
    <property type="entry name" value="PAS"/>
    <property type="match status" value="1"/>
</dbReference>
<dbReference type="GO" id="GO:0000155">
    <property type="term" value="F:phosphorelay sensor kinase activity"/>
    <property type="evidence" value="ECO:0007669"/>
    <property type="project" value="InterPro"/>
</dbReference>
<evidence type="ECO:0000259" key="13">
    <source>
        <dbReference type="PROSITE" id="PS50113"/>
    </source>
</evidence>
<dbReference type="SMART" id="SM00388">
    <property type="entry name" value="HisKA"/>
    <property type="match status" value="1"/>
</dbReference>
<feature type="domain" description="PAS" evidence="12">
    <location>
        <begin position="133"/>
        <end position="202"/>
    </location>
</feature>
<dbReference type="EMBL" id="JYON01000038">
    <property type="protein sequence ID" value="KJH69587.1"/>
    <property type="molecule type" value="Genomic_DNA"/>
</dbReference>
<dbReference type="CDD" id="cd00130">
    <property type="entry name" value="PAS"/>
    <property type="match status" value="1"/>
</dbReference>
<dbReference type="Gene3D" id="1.10.287.130">
    <property type="match status" value="1"/>
</dbReference>
<organism evidence="14 15">
    <name type="scientific">Aliterella atlantica CENA595</name>
    <dbReference type="NCBI Taxonomy" id="1618023"/>
    <lineage>
        <taxon>Bacteria</taxon>
        <taxon>Bacillati</taxon>
        <taxon>Cyanobacteriota</taxon>
        <taxon>Cyanophyceae</taxon>
        <taxon>Chroococcidiopsidales</taxon>
        <taxon>Aliterellaceae</taxon>
        <taxon>Aliterella</taxon>
    </lineage>
</organism>
<dbReference type="Pfam" id="PF00072">
    <property type="entry name" value="Response_reg"/>
    <property type="match status" value="2"/>
</dbReference>
<feature type="domain" description="Response regulatory" evidence="11">
    <location>
        <begin position="7"/>
        <end position="124"/>
    </location>
</feature>
<proteinExistence type="predicted"/>
<dbReference type="Pfam" id="PF00512">
    <property type="entry name" value="HisKA"/>
    <property type="match status" value="1"/>
</dbReference>
<feature type="modified residue" description="4-aspartylphosphate" evidence="9">
    <location>
        <position position="59"/>
    </location>
</feature>
<dbReference type="NCBIfam" id="TIGR00229">
    <property type="entry name" value="sensory_box"/>
    <property type="match status" value="1"/>
</dbReference>
<keyword evidence="4" id="KW-0808">Transferase</keyword>
<dbReference type="Gene3D" id="3.30.565.10">
    <property type="entry name" value="Histidine kinase-like ATPase, C-terminal domain"/>
    <property type="match status" value="1"/>
</dbReference>
<feature type="domain" description="PAC" evidence="13">
    <location>
        <begin position="204"/>
        <end position="256"/>
    </location>
</feature>
<evidence type="ECO:0000256" key="8">
    <source>
        <dbReference type="ARBA" id="ARBA00023012"/>
    </source>
</evidence>
<gene>
    <name evidence="14" type="ORF">UH38_22880</name>
</gene>
<evidence type="ECO:0000256" key="2">
    <source>
        <dbReference type="ARBA" id="ARBA00012438"/>
    </source>
</evidence>
<dbReference type="InterPro" id="IPR011006">
    <property type="entry name" value="CheY-like_superfamily"/>
</dbReference>
<dbReference type="InterPro" id="IPR003661">
    <property type="entry name" value="HisK_dim/P_dom"/>
</dbReference>
<dbReference type="InterPro" id="IPR000700">
    <property type="entry name" value="PAS-assoc_C"/>
</dbReference>
<evidence type="ECO:0000259" key="11">
    <source>
        <dbReference type="PROSITE" id="PS50110"/>
    </source>
</evidence>
<dbReference type="AlphaFoldDB" id="A0A0D8ZMK4"/>
<comment type="catalytic activity">
    <reaction evidence="1">
        <text>ATP + protein L-histidine = ADP + protein N-phospho-L-histidine.</text>
        <dbReference type="EC" id="2.7.13.3"/>
    </reaction>
</comment>
<dbReference type="PATRIC" id="fig|1618023.3.peg.3312"/>
<evidence type="ECO:0000259" key="10">
    <source>
        <dbReference type="PROSITE" id="PS50109"/>
    </source>
</evidence>
<reference evidence="14 15" key="1">
    <citation type="submission" date="2015-02" db="EMBL/GenBank/DDBJ databases">
        <title>Draft genome of a novel marine cyanobacterium (Chroococcales) isolated from South Atlantic Ocean.</title>
        <authorList>
            <person name="Rigonato J."/>
            <person name="Alvarenga D.O."/>
            <person name="Branco L.H."/>
            <person name="Varani A.M."/>
            <person name="Brandini F.P."/>
            <person name="Fiore M.F."/>
        </authorList>
    </citation>
    <scope>NUCLEOTIDE SEQUENCE [LARGE SCALE GENOMIC DNA]</scope>
    <source>
        <strain evidence="14 15">CENA595</strain>
    </source>
</reference>
<dbReference type="Gene3D" id="3.30.450.20">
    <property type="entry name" value="PAS domain"/>
    <property type="match status" value="1"/>
</dbReference>
<protein>
    <recommendedName>
        <fullName evidence="2">histidine kinase</fullName>
        <ecNumber evidence="2">2.7.13.3</ecNumber>
    </recommendedName>
</protein>
<evidence type="ECO:0000256" key="6">
    <source>
        <dbReference type="ARBA" id="ARBA00022777"/>
    </source>
</evidence>
<dbReference type="PROSITE" id="PS50110">
    <property type="entry name" value="RESPONSE_REGULATORY"/>
    <property type="match status" value="2"/>
</dbReference>
<keyword evidence="3 9" id="KW-0597">Phosphoprotein</keyword>
<dbReference type="SUPFAM" id="SSF47384">
    <property type="entry name" value="Homodimeric domain of signal transducing histidine kinase"/>
    <property type="match status" value="1"/>
</dbReference>
<dbReference type="EC" id="2.7.13.3" evidence="2"/>
<evidence type="ECO:0000313" key="14">
    <source>
        <dbReference type="EMBL" id="KJH69587.1"/>
    </source>
</evidence>
<dbReference type="CDD" id="cd00082">
    <property type="entry name" value="HisKA"/>
    <property type="match status" value="1"/>
</dbReference>
<accession>A0A0D8ZMK4</accession>
<evidence type="ECO:0000256" key="9">
    <source>
        <dbReference type="PROSITE-ProRule" id="PRU00169"/>
    </source>
</evidence>
<feature type="modified residue" description="4-aspartylphosphate" evidence="9">
    <location>
        <position position="563"/>
    </location>
</feature>
<dbReference type="Gene3D" id="3.40.50.2300">
    <property type="match status" value="2"/>
</dbReference>
<comment type="caution">
    <text evidence="14">The sequence shown here is derived from an EMBL/GenBank/DDBJ whole genome shotgun (WGS) entry which is preliminary data.</text>
</comment>
<dbReference type="Pfam" id="PF13426">
    <property type="entry name" value="PAS_9"/>
    <property type="match status" value="1"/>
</dbReference>
<keyword evidence="15" id="KW-1185">Reference proteome</keyword>
<dbReference type="Pfam" id="PF02518">
    <property type="entry name" value="HATPase_c"/>
    <property type="match status" value="1"/>
</dbReference>
<evidence type="ECO:0000256" key="3">
    <source>
        <dbReference type="ARBA" id="ARBA00022553"/>
    </source>
</evidence>
<dbReference type="InterPro" id="IPR003594">
    <property type="entry name" value="HATPase_dom"/>
</dbReference>
<evidence type="ECO:0000259" key="12">
    <source>
        <dbReference type="PROSITE" id="PS50112"/>
    </source>
</evidence>
<dbReference type="InterPro" id="IPR036097">
    <property type="entry name" value="HisK_dim/P_sf"/>
</dbReference>
<name>A0A0D8ZMK4_9CYAN</name>
<dbReference type="InterPro" id="IPR035965">
    <property type="entry name" value="PAS-like_dom_sf"/>
</dbReference>
<dbReference type="SUPFAM" id="SSF55874">
    <property type="entry name" value="ATPase domain of HSP90 chaperone/DNA topoisomerase II/histidine kinase"/>
    <property type="match status" value="1"/>
</dbReference>
<evidence type="ECO:0000313" key="15">
    <source>
        <dbReference type="Proteomes" id="UP000032452"/>
    </source>
</evidence>
<dbReference type="RefSeq" id="WP_045057023.1">
    <property type="nucleotide sequence ID" value="NZ_CAWMDP010000039.1"/>
</dbReference>
<evidence type="ECO:0000256" key="7">
    <source>
        <dbReference type="ARBA" id="ARBA00022840"/>
    </source>
</evidence>
<evidence type="ECO:0000256" key="1">
    <source>
        <dbReference type="ARBA" id="ARBA00000085"/>
    </source>
</evidence>
<dbReference type="InterPro" id="IPR005467">
    <property type="entry name" value="His_kinase_dom"/>
</dbReference>
<dbReference type="InterPro" id="IPR000014">
    <property type="entry name" value="PAS"/>
</dbReference>
<dbReference type="CDD" id="cd00156">
    <property type="entry name" value="REC"/>
    <property type="match status" value="1"/>
</dbReference>
<keyword evidence="8" id="KW-0902">Two-component regulatory system</keyword>